<dbReference type="InterPro" id="IPR036249">
    <property type="entry name" value="Thioredoxin-like_sf"/>
</dbReference>
<evidence type="ECO:0000313" key="5">
    <source>
        <dbReference type="EMBL" id="GAA0608117.1"/>
    </source>
</evidence>
<protein>
    <recommendedName>
        <fullName evidence="4">Thioredoxin domain-containing protein</fullName>
    </recommendedName>
</protein>
<dbReference type="InterPro" id="IPR017937">
    <property type="entry name" value="Thioredoxin_CS"/>
</dbReference>
<proteinExistence type="predicted"/>
<sequence length="218" mass="23449">MARMMDEGPSANRPPHWELLDTMAALSPLRPTRRRALALSAGATLAAALPGRQAARAQGTGGKLVEAEPPVQAPAFTFTDADGNEHGATDFLGQGLVVNLWATWCPPCVAEMPALDRAQAALAEEGVKVLALSSDREGRAKVEPFYRDRGIRHLGLWLDPRGAATRALGARGLPTTVVIDRKGWERARLVGPAEWDKPEMLTAIRRLVGPPPAQMKQT</sequence>
<dbReference type="InterPro" id="IPR013740">
    <property type="entry name" value="Redoxin"/>
</dbReference>
<dbReference type="InterPro" id="IPR013766">
    <property type="entry name" value="Thioredoxin_domain"/>
</dbReference>
<dbReference type="Gene3D" id="3.40.30.10">
    <property type="entry name" value="Glutaredoxin"/>
    <property type="match status" value="1"/>
</dbReference>
<dbReference type="Pfam" id="PF08534">
    <property type="entry name" value="Redoxin"/>
    <property type="match status" value="1"/>
</dbReference>
<dbReference type="CDD" id="cd02966">
    <property type="entry name" value="TlpA_like_family"/>
    <property type="match status" value="1"/>
</dbReference>
<accession>A0ABN1GBT7</accession>
<evidence type="ECO:0000256" key="1">
    <source>
        <dbReference type="ARBA" id="ARBA00004196"/>
    </source>
</evidence>
<dbReference type="EMBL" id="BAAAFZ010000125">
    <property type="protein sequence ID" value="GAA0608117.1"/>
    <property type="molecule type" value="Genomic_DNA"/>
</dbReference>
<evidence type="ECO:0000256" key="3">
    <source>
        <dbReference type="ARBA" id="ARBA00023284"/>
    </source>
</evidence>
<gene>
    <name evidence="5" type="ORF">GCM10009416_51140</name>
</gene>
<dbReference type="InterPro" id="IPR050553">
    <property type="entry name" value="Thioredoxin_ResA/DsbE_sf"/>
</dbReference>
<keyword evidence="2" id="KW-0201">Cytochrome c-type biogenesis</keyword>
<dbReference type="Proteomes" id="UP001501588">
    <property type="component" value="Unassembled WGS sequence"/>
</dbReference>
<dbReference type="PROSITE" id="PS00194">
    <property type="entry name" value="THIOREDOXIN_1"/>
    <property type="match status" value="1"/>
</dbReference>
<dbReference type="SUPFAM" id="SSF52833">
    <property type="entry name" value="Thioredoxin-like"/>
    <property type="match status" value="1"/>
</dbReference>
<dbReference type="InterPro" id="IPR006311">
    <property type="entry name" value="TAT_signal"/>
</dbReference>
<organism evidence="5 6">
    <name type="scientific">Craurococcus roseus</name>
    <dbReference type="NCBI Taxonomy" id="77585"/>
    <lineage>
        <taxon>Bacteria</taxon>
        <taxon>Pseudomonadati</taxon>
        <taxon>Pseudomonadota</taxon>
        <taxon>Alphaproteobacteria</taxon>
        <taxon>Acetobacterales</taxon>
        <taxon>Acetobacteraceae</taxon>
        <taxon>Craurococcus</taxon>
    </lineage>
</organism>
<dbReference type="PANTHER" id="PTHR42852:SF13">
    <property type="entry name" value="PROTEIN DIPZ"/>
    <property type="match status" value="1"/>
</dbReference>
<dbReference type="PANTHER" id="PTHR42852">
    <property type="entry name" value="THIOL:DISULFIDE INTERCHANGE PROTEIN DSBE"/>
    <property type="match status" value="1"/>
</dbReference>
<keyword evidence="6" id="KW-1185">Reference proteome</keyword>
<evidence type="ECO:0000256" key="2">
    <source>
        <dbReference type="ARBA" id="ARBA00022748"/>
    </source>
</evidence>
<keyword evidence="3" id="KW-0676">Redox-active center</keyword>
<comment type="subcellular location">
    <subcellularLocation>
        <location evidence="1">Cell envelope</location>
    </subcellularLocation>
</comment>
<comment type="caution">
    <text evidence="5">The sequence shown here is derived from an EMBL/GenBank/DDBJ whole genome shotgun (WGS) entry which is preliminary data.</text>
</comment>
<feature type="domain" description="Thioredoxin" evidence="4">
    <location>
        <begin position="67"/>
        <end position="209"/>
    </location>
</feature>
<dbReference type="PROSITE" id="PS51318">
    <property type="entry name" value="TAT"/>
    <property type="match status" value="1"/>
</dbReference>
<reference evidence="5 6" key="1">
    <citation type="journal article" date="2019" name="Int. J. Syst. Evol. Microbiol.">
        <title>The Global Catalogue of Microorganisms (GCM) 10K type strain sequencing project: providing services to taxonomists for standard genome sequencing and annotation.</title>
        <authorList>
            <consortium name="The Broad Institute Genomics Platform"/>
            <consortium name="The Broad Institute Genome Sequencing Center for Infectious Disease"/>
            <person name="Wu L."/>
            <person name="Ma J."/>
        </authorList>
    </citation>
    <scope>NUCLEOTIDE SEQUENCE [LARGE SCALE GENOMIC DNA]</scope>
    <source>
        <strain evidence="5 6">JCM 9933</strain>
    </source>
</reference>
<dbReference type="PROSITE" id="PS51352">
    <property type="entry name" value="THIOREDOXIN_2"/>
    <property type="match status" value="1"/>
</dbReference>
<name>A0ABN1GBT7_9PROT</name>
<evidence type="ECO:0000313" key="6">
    <source>
        <dbReference type="Proteomes" id="UP001501588"/>
    </source>
</evidence>
<evidence type="ECO:0000259" key="4">
    <source>
        <dbReference type="PROSITE" id="PS51352"/>
    </source>
</evidence>